<dbReference type="Gene3D" id="3.50.50.60">
    <property type="entry name" value="FAD/NAD(P)-binding domain"/>
    <property type="match status" value="1"/>
</dbReference>
<dbReference type="PROSITE" id="PS00624">
    <property type="entry name" value="GMC_OXRED_2"/>
    <property type="match status" value="1"/>
</dbReference>
<dbReference type="Proteomes" id="UP000614047">
    <property type="component" value="Unassembled WGS sequence"/>
</dbReference>
<evidence type="ECO:0000313" key="7">
    <source>
        <dbReference type="EMBL" id="MBG6086947.1"/>
    </source>
</evidence>
<dbReference type="AlphaFoldDB" id="A0A931DD68"/>
<organism evidence="7 8">
    <name type="scientific">Actinomadura viridis</name>
    <dbReference type="NCBI Taxonomy" id="58110"/>
    <lineage>
        <taxon>Bacteria</taxon>
        <taxon>Bacillati</taxon>
        <taxon>Actinomycetota</taxon>
        <taxon>Actinomycetes</taxon>
        <taxon>Streptosporangiales</taxon>
        <taxon>Thermomonosporaceae</taxon>
        <taxon>Actinomadura</taxon>
    </lineage>
</organism>
<keyword evidence="7" id="KW-0560">Oxidoreductase</keyword>
<dbReference type="Pfam" id="PF00732">
    <property type="entry name" value="GMC_oxred_N"/>
    <property type="match status" value="1"/>
</dbReference>
<evidence type="ECO:0000313" key="8">
    <source>
        <dbReference type="Proteomes" id="UP000614047"/>
    </source>
</evidence>
<dbReference type="GO" id="GO:0008812">
    <property type="term" value="F:choline dehydrogenase activity"/>
    <property type="evidence" value="ECO:0007669"/>
    <property type="project" value="UniProtKB-EC"/>
</dbReference>
<dbReference type="InterPro" id="IPR012132">
    <property type="entry name" value="GMC_OxRdtase"/>
</dbReference>
<dbReference type="PIRSF" id="PIRSF000137">
    <property type="entry name" value="Alcohol_oxidase"/>
    <property type="match status" value="1"/>
</dbReference>
<comment type="similarity">
    <text evidence="2">Belongs to the GMC oxidoreductase family.</text>
</comment>
<name>A0A931DD68_9ACTN</name>
<evidence type="ECO:0000256" key="4">
    <source>
        <dbReference type="ARBA" id="ARBA00022827"/>
    </source>
</evidence>
<dbReference type="RefSeq" id="WP_307828741.1">
    <property type="nucleotide sequence ID" value="NZ_BAABES010000007.1"/>
</dbReference>
<evidence type="ECO:0000256" key="3">
    <source>
        <dbReference type="ARBA" id="ARBA00022630"/>
    </source>
</evidence>
<dbReference type="GO" id="GO:0050660">
    <property type="term" value="F:flavin adenine dinucleotide binding"/>
    <property type="evidence" value="ECO:0007669"/>
    <property type="project" value="InterPro"/>
</dbReference>
<feature type="binding site" evidence="5">
    <location>
        <position position="227"/>
    </location>
    <ligand>
        <name>FAD</name>
        <dbReference type="ChEBI" id="CHEBI:57692"/>
    </ligand>
</feature>
<reference evidence="7" key="1">
    <citation type="submission" date="2020-11" db="EMBL/GenBank/DDBJ databases">
        <title>Sequencing the genomes of 1000 actinobacteria strains.</title>
        <authorList>
            <person name="Klenk H.-P."/>
        </authorList>
    </citation>
    <scope>NUCLEOTIDE SEQUENCE</scope>
    <source>
        <strain evidence="7">DSM 43175</strain>
    </source>
</reference>
<evidence type="ECO:0000256" key="2">
    <source>
        <dbReference type="ARBA" id="ARBA00010790"/>
    </source>
</evidence>
<dbReference type="EMBL" id="JADOUA010000001">
    <property type="protein sequence ID" value="MBG6086947.1"/>
    <property type="molecule type" value="Genomic_DNA"/>
</dbReference>
<dbReference type="Pfam" id="PF05199">
    <property type="entry name" value="GMC_oxred_C"/>
    <property type="match status" value="1"/>
</dbReference>
<proteinExistence type="inferred from homology"/>
<accession>A0A931DD68</accession>
<keyword evidence="4 5" id="KW-0274">FAD</keyword>
<dbReference type="InterPro" id="IPR007867">
    <property type="entry name" value="GMC_OxRtase_C"/>
</dbReference>
<protein>
    <submittedName>
        <fullName evidence="7">Choline dehydrogenase</fullName>
        <ecNumber evidence="7">1.1.99.1</ecNumber>
    </submittedName>
</protein>
<dbReference type="SUPFAM" id="SSF54373">
    <property type="entry name" value="FAD-linked reductases, C-terminal domain"/>
    <property type="match status" value="1"/>
</dbReference>
<keyword evidence="3" id="KW-0285">Flavoprotein</keyword>
<keyword evidence="8" id="KW-1185">Reference proteome</keyword>
<sequence>MTHDPVQPDDLVYDHVIVGAGSAGCVLAARLSEDPDVRVLLLEAGPPDDAPEIHIPAAVASLIKGPYDWDYTTVPQEHAAGRGVYWPRGRTLGGCSSTNAMIYIRGHRHDYDTWRDSYGCEGWGHADLLPYFLRAEDQQRGASAHHGAGGPLRVEDLRYKHALTRAWVRSATEYGLPANADFNGPEQDGVGFYQVTHKSGRRWSTADGYLRPALSRPNLTVVTDALVTRVLVEDGRATGVRYERRGAAAEVRAEGEVILSGGAVNSPQLLMLSGIGPADHLREHGIDVLVDSPVGQGLQDHPFVNVMFATPRVKGLWELANARTFALYRALARGPYASNVAEAGGFVRTVDGLPAPDLQYHVLPSPFVDQGLVEPAERLLSVMVTAIAVASRGSLRLRSASPYAKPLIDPAYLADKADLDILVAGVRQAREIARTGSLAAVAAGEWAPGEQAEGDEAVAEFVRRTCATLFHPTSTCAMGGADGTVCDPALRVRGVEGLRVVDASVMPSVPRGNTNAPTIAIAERAADLIRGRAPLEPLAPVPATA</sequence>
<dbReference type="Gene3D" id="3.30.560.10">
    <property type="entry name" value="Glucose Oxidase, domain 3"/>
    <property type="match status" value="1"/>
</dbReference>
<dbReference type="PANTHER" id="PTHR11552:SF147">
    <property type="entry name" value="CHOLINE DEHYDROGENASE, MITOCHONDRIAL"/>
    <property type="match status" value="1"/>
</dbReference>
<dbReference type="SUPFAM" id="SSF51905">
    <property type="entry name" value="FAD/NAD(P)-binding domain"/>
    <property type="match status" value="1"/>
</dbReference>
<comment type="caution">
    <text evidence="7">The sequence shown here is derived from an EMBL/GenBank/DDBJ whole genome shotgun (WGS) entry which is preliminary data.</text>
</comment>
<evidence type="ECO:0000259" key="6">
    <source>
        <dbReference type="PROSITE" id="PS00624"/>
    </source>
</evidence>
<feature type="domain" description="Glucose-methanol-choline oxidoreductase N-terminal" evidence="6">
    <location>
        <begin position="262"/>
        <end position="276"/>
    </location>
</feature>
<evidence type="ECO:0000256" key="5">
    <source>
        <dbReference type="PIRSR" id="PIRSR000137-2"/>
    </source>
</evidence>
<dbReference type="InterPro" id="IPR000172">
    <property type="entry name" value="GMC_OxRdtase_N"/>
</dbReference>
<dbReference type="InterPro" id="IPR036188">
    <property type="entry name" value="FAD/NAD-bd_sf"/>
</dbReference>
<dbReference type="PANTHER" id="PTHR11552">
    <property type="entry name" value="GLUCOSE-METHANOL-CHOLINE GMC OXIDOREDUCTASE"/>
    <property type="match status" value="1"/>
</dbReference>
<dbReference type="GO" id="GO:0019285">
    <property type="term" value="P:glycine betaine biosynthetic process from choline"/>
    <property type="evidence" value="ECO:0007669"/>
    <property type="project" value="TreeGrafter"/>
</dbReference>
<comment type="cofactor">
    <cofactor evidence="1 5">
        <name>FAD</name>
        <dbReference type="ChEBI" id="CHEBI:57692"/>
    </cofactor>
</comment>
<evidence type="ECO:0000256" key="1">
    <source>
        <dbReference type="ARBA" id="ARBA00001974"/>
    </source>
</evidence>
<dbReference type="EC" id="1.1.99.1" evidence="7"/>
<gene>
    <name evidence="7" type="ORF">IW256_001060</name>
</gene>
<dbReference type="GO" id="GO:0016020">
    <property type="term" value="C:membrane"/>
    <property type="evidence" value="ECO:0007669"/>
    <property type="project" value="TreeGrafter"/>
</dbReference>